<evidence type="ECO:0000313" key="16">
    <source>
        <dbReference type="EMBL" id="AAI58380.1"/>
    </source>
</evidence>
<evidence type="ECO:0000256" key="3">
    <source>
        <dbReference type="ARBA" id="ARBA00023015"/>
    </source>
</evidence>
<evidence type="ECO:0000313" key="19">
    <source>
        <dbReference type="RefSeq" id="NP_001107738.1"/>
    </source>
</evidence>
<evidence type="ECO:0000256" key="8">
    <source>
        <dbReference type="ARBA" id="ARBA00054364"/>
    </source>
</evidence>
<gene>
    <name evidence="20" type="primary">ventx3</name>
    <name evidence="19" type="synonym">vent-3</name>
    <name evidence="16 17 19" type="synonym">ventx3.1</name>
</gene>
<evidence type="ECO:0000313" key="17">
    <source>
        <dbReference type="Ensembl" id="ENSXETP00000061405"/>
    </source>
</evidence>
<evidence type="ECO:0000256" key="12">
    <source>
        <dbReference type="PROSITE-ProRule" id="PRU00108"/>
    </source>
</evidence>
<evidence type="ECO:0000256" key="2">
    <source>
        <dbReference type="ARBA" id="ARBA00022473"/>
    </source>
</evidence>
<dbReference type="AlphaFoldDB" id="B0BMD2"/>
<dbReference type="InterPro" id="IPR009057">
    <property type="entry name" value="Homeodomain-like_sf"/>
</dbReference>
<evidence type="ECO:0000256" key="10">
    <source>
        <dbReference type="ARBA" id="ARBA00078144"/>
    </source>
</evidence>
<dbReference type="GO" id="GO:0000981">
    <property type="term" value="F:DNA-binding transcription factor activity, RNA polymerase II-specific"/>
    <property type="evidence" value="ECO:0007669"/>
    <property type="project" value="InterPro"/>
</dbReference>
<dbReference type="AGR" id="Xenbase:XB-GENE-919686"/>
<dbReference type="GeneID" id="100135744"/>
<dbReference type="PaxDb" id="8364-ENSXETP00000061405"/>
<dbReference type="OrthoDB" id="6159439at2759"/>
<dbReference type="OMA" id="YICALPC"/>
<dbReference type="CDD" id="cd00086">
    <property type="entry name" value="homeodomain"/>
    <property type="match status" value="1"/>
</dbReference>
<dbReference type="CTD" id="100135744"/>
<dbReference type="GO" id="GO:0005634">
    <property type="term" value="C:nucleus"/>
    <property type="evidence" value="ECO:0007669"/>
    <property type="project" value="UniProtKB-SubCell"/>
</dbReference>
<dbReference type="PANTHER" id="PTHR24333">
    <property type="entry name" value="HOMEO BOX HB9 LIKE A-RELATED"/>
    <property type="match status" value="1"/>
</dbReference>
<evidence type="ECO:0000256" key="14">
    <source>
        <dbReference type="SAM" id="MobiDB-lite"/>
    </source>
</evidence>
<dbReference type="EMBL" id="BC158379">
    <property type="protein sequence ID" value="AAI58380.1"/>
    <property type="molecule type" value="mRNA"/>
</dbReference>
<dbReference type="GeneTree" id="ENSGT00940000165097"/>
<name>B0BMD2_XENTR</name>
<dbReference type="InterPro" id="IPR001356">
    <property type="entry name" value="HD"/>
</dbReference>
<evidence type="ECO:0000256" key="6">
    <source>
        <dbReference type="ARBA" id="ARBA00023163"/>
    </source>
</evidence>
<feature type="compositionally biased region" description="Polar residues" evidence="14">
    <location>
        <begin position="43"/>
        <end position="56"/>
    </location>
</feature>
<keyword evidence="3" id="KW-0805">Transcription regulation</keyword>
<dbReference type="PROSITE" id="PS50071">
    <property type="entry name" value="HOMEOBOX_2"/>
    <property type="match status" value="1"/>
</dbReference>
<evidence type="ECO:0000259" key="15">
    <source>
        <dbReference type="PROSITE" id="PS50071"/>
    </source>
</evidence>
<sequence>MEKTPYSVEWLSESSLGKPVYTKTEHTFGYSGLQFNKDCRTSLSSRPGNLRSSANSTEKENDGLSNVLNGRISVAAQIKTRPSLQEPEISRKVLREMQPTDQATNMTDSSKKSPSLSDEENVSRARTKFTPEQLKELERSFKENMYIGSSEKRRLSKVLKLSECQIKTWFQNRRMKLKRQSQDARVDAFFSSLYMPCYSYTGHSTSTYSVRAEFPALVPPPMASTVPPFGCIYSTVTPGVCQPALPSTSPGSNLCSSMPVHSLLRARQRYNPY</sequence>
<keyword evidence="2" id="KW-0217">Developmental protein</keyword>
<reference evidence="19" key="5">
    <citation type="submission" date="2025-04" db="UniProtKB">
        <authorList>
            <consortium name="RefSeq"/>
        </authorList>
    </citation>
    <scope>IDENTIFICATION</scope>
</reference>
<keyword evidence="7 12" id="KW-0539">Nucleus</keyword>
<evidence type="ECO:0000256" key="9">
    <source>
        <dbReference type="ARBA" id="ARBA00068158"/>
    </source>
</evidence>
<comment type="subcellular location">
    <subcellularLocation>
        <location evidence="1 12 13">Nucleus</location>
    </subcellularLocation>
</comment>
<keyword evidence="6" id="KW-0804">Transcription</keyword>
<feature type="domain" description="Homeobox" evidence="15">
    <location>
        <begin position="120"/>
        <end position="180"/>
    </location>
</feature>
<keyword evidence="4 12" id="KW-0238">DNA-binding</keyword>
<evidence type="ECO:0000256" key="5">
    <source>
        <dbReference type="ARBA" id="ARBA00023155"/>
    </source>
</evidence>
<dbReference type="Gene3D" id="1.10.10.60">
    <property type="entry name" value="Homeodomain-like"/>
    <property type="match status" value="1"/>
</dbReference>
<dbReference type="Proteomes" id="UP000008143">
    <property type="component" value="Chromosome 7"/>
</dbReference>
<keyword evidence="5 12" id="KW-0371">Homeobox</keyword>
<dbReference type="GO" id="GO:0003677">
    <property type="term" value="F:DNA binding"/>
    <property type="evidence" value="ECO:0007669"/>
    <property type="project" value="UniProtKB-UniRule"/>
</dbReference>
<reference evidence="17" key="4">
    <citation type="submission" date="2020-05" db="UniProtKB">
        <authorList>
            <consortium name="Ensembl"/>
        </authorList>
    </citation>
    <scope>IDENTIFICATION</scope>
</reference>
<comment type="function">
    <text evidence="8">Transcriptional repressor. Acts in a ventral signaling pathway downstream of bmp4 to antagonize the Spemann organizer and ventrally pattern the embryonic mesoderm. Represses transcription of the dorsal genes gsc and otx2.</text>
</comment>
<dbReference type="FunFam" id="1.10.10.60:FF:000724">
    <property type="entry name" value="Homeobox protein vex1"/>
    <property type="match status" value="1"/>
</dbReference>
<dbReference type="HOGENOM" id="CLU_986824_0_0_1"/>
<dbReference type="PANTHER" id="PTHR24333:SF14">
    <property type="entry name" value="HOMEOBOX DOMAIN-CONTAINING PROTEIN"/>
    <property type="match status" value="1"/>
</dbReference>
<evidence type="ECO:0000313" key="18">
    <source>
        <dbReference type="Proteomes" id="UP000008143"/>
    </source>
</evidence>
<dbReference type="Xenbase" id="XB-GENE-919686">
    <property type="gene designation" value="ventx3"/>
</dbReference>
<dbReference type="STRING" id="8364.ENSXETP00000031046"/>
<evidence type="ECO:0000256" key="7">
    <source>
        <dbReference type="ARBA" id="ARBA00023242"/>
    </source>
</evidence>
<dbReference type="SMART" id="SM00389">
    <property type="entry name" value="HOX"/>
    <property type="match status" value="1"/>
</dbReference>
<feature type="region of interest" description="Disordered" evidence="14">
    <location>
        <begin position="43"/>
        <end position="64"/>
    </location>
</feature>
<keyword evidence="18" id="KW-1185">Reference proteome</keyword>
<accession>F7BHZ5</accession>
<evidence type="ECO:0000256" key="1">
    <source>
        <dbReference type="ARBA" id="ARBA00004123"/>
    </source>
</evidence>
<evidence type="ECO:0000256" key="11">
    <source>
        <dbReference type="ARBA" id="ARBA00080373"/>
    </source>
</evidence>
<evidence type="ECO:0000256" key="4">
    <source>
        <dbReference type="ARBA" id="ARBA00023125"/>
    </source>
</evidence>
<feature type="region of interest" description="Disordered" evidence="14">
    <location>
        <begin position="82"/>
        <end position="128"/>
    </location>
</feature>
<dbReference type="Pfam" id="PF00046">
    <property type="entry name" value="Homeodomain"/>
    <property type="match status" value="1"/>
</dbReference>
<reference evidence="17" key="3">
    <citation type="journal article" date="2010" name="Science">
        <title>The genome of the Western clawed frog Xenopus tropicalis.</title>
        <authorList>
            <person name="Hellsten U."/>
            <person name="Harland R.M."/>
            <person name="Gilchrist M.J."/>
            <person name="Hendrix D."/>
            <person name="Jurka J."/>
            <person name="Kapitonov V."/>
            <person name="Ovcharenko I."/>
            <person name="Putnam N.H."/>
            <person name="Shu S."/>
            <person name="Taher L."/>
            <person name="Blitz I.L."/>
            <person name="Blumberg B."/>
            <person name="Dichmann D.S."/>
            <person name="Dubchak I."/>
            <person name="Amaya E."/>
            <person name="Detter J.C."/>
            <person name="Fletcher R."/>
            <person name="Gerhard D.S."/>
            <person name="Goodstein D."/>
            <person name="Graves T."/>
            <person name="Grigoriev I.V."/>
            <person name="Grimwood J."/>
            <person name="Kawashima T."/>
            <person name="Lindquist E."/>
            <person name="Lucas S.M."/>
            <person name="Mead P.E."/>
            <person name="Mitros T."/>
            <person name="Ogino H."/>
            <person name="Ohta Y."/>
            <person name="Poliakov A.V."/>
            <person name="Pollet N."/>
            <person name="Robert J."/>
            <person name="Salamov A."/>
            <person name="Sater A.K."/>
            <person name="Schmutz J."/>
            <person name="Terry A."/>
            <person name="Vize P.D."/>
            <person name="Warren W.C."/>
            <person name="Wells D."/>
            <person name="Wills A."/>
            <person name="Wilson R.K."/>
            <person name="Zimmerman L.B."/>
            <person name="Zorn A.M."/>
            <person name="Grainger R."/>
            <person name="Grammer T."/>
            <person name="Khokha M.K."/>
            <person name="Richardson P.M."/>
            <person name="Rokhsar D.S."/>
        </authorList>
    </citation>
    <scope>NUCLEOTIDE SEQUENCE [LARGE SCALE GENOMIC DNA]</scope>
    <source>
        <strain evidence="17">Nigerian</strain>
    </source>
</reference>
<organism evidence="16">
    <name type="scientific">Xenopus tropicalis</name>
    <name type="common">Western clawed frog</name>
    <name type="synonym">Silurana tropicalis</name>
    <dbReference type="NCBI Taxonomy" id="8364"/>
    <lineage>
        <taxon>Eukaryota</taxon>
        <taxon>Metazoa</taxon>
        <taxon>Chordata</taxon>
        <taxon>Craniata</taxon>
        <taxon>Vertebrata</taxon>
        <taxon>Euteleostomi</taxon>
        <taxon>Amphibia</taxon>
        <taxon>Batrachia</taxon>
        <taxon>Anura</taxon>
        <taxon>Pipoidea</taxon>
        <taxon>Pipidae</taxon>
        <taxon>Xenopodinae</taxon>
        <taxon>Xenopus</taxon>
        <taxon>Silurana</taxon>
    </lineage>
</organism>
<dbReference type="RefSeq" id="NP_001107738.1">
    <property type="nucleotide sequence ID" value="NM_001114266.1"/>
</dbReference>
<feature type="DNA-binding region" description="Homeobox" evidence="12">
    <location>
        <begin position="122"/>
        <end position="181"/>
    </location>
</feature>
<dbReference type="Bgee" id="ENSXETG00000032888">
    <property type="expression patterns" value="Expressed in gastrula and 2 other cell types or tissues"/>
</dbReference>
<dbReference type="Ensembl" id="ENSXETT00000062960">
    <property type="protein sequence ID" value="ENSXETP00000061405"/>
    <property type="gene ID" value="ENSXETG00000032888"/>
</dbReference>
<protein>
    <recommendedName>
        <fullName evidence="9">Homeobox protein vex1</fullName>
    </recommendedName>
    <alternativeName>
        <fullName evidence="11">Homeodomain transcription factor vex-1</fullName>
    </alternativeName>
    <alternativeName>
        <fullName evidence="10">Ventral homeobox protein</fullName>
    </alternativeName>
</protein>
<feature type="compositionally biased region" description="Polar residues" evidence="14">
    <location>
        <begin position="99"/>
        <end position="116"/>
    </location>
</feature>
<reference evidence="19" key="1">
    <citation type="journal article" date="2002" name="Dev. Dyn.">
        <title>Genetic and genomic tools for Xenopus research: The NIH Xenopus initiative.</title>
        <authorList>
            <person name="Klein S.L."/>
            <person name="Strausberg R.L."/>
            <person name="Wagner L."/>
            <person name="Pontius J."/>
            <person name="Clifton S.W."/>
            <person name="Richardson P."/>
        </authorList>
    </citation>
    <scope>NUCLEOTIDE SEQUENCE</scope>
</reference>
<dbReference type="InterPro" id="IPR050848">
    <property type="entry name" value="Homeobox_TF"/>
</dbReference>
<reference evidence="16" key="2">
    <citation type="submission" date="2008-01" db="EMBL/GenBank/DDBJ databases">
        <authorList>
            <consortium name="NIH - Xenopus Gene Collection (XGC) project"/>
        </authorList>
    </citation>
    <scope>NUCLEOTIDE SEQUENCE [LARGE SCALE MRNA]</scope>
    <source>
        <tissue evidence="16">Whole embryo</tissue>
    </source>
</reference>
<dbReference type="eggNOG" id="ENOG502SDSB">
    <property type="taxonomic scope" value="Eukaryota"/>
</dbReference>
<proteinExistence type="evidence at transcript level"/>
<evidence type="ECO:0000313" key="20">
    <source>
        <dbReference type="Xenbase" id="XB-GENE-919686"/>
    </source>
</evidence>
<evidence type="ECO:0000256" key="13">
    <source>
        <dbReference type="RuleBase" id="RU000682"/>
    </source>
</evidence>
<accession>B0BMD2</accession>
<dbReference type="InterPro" id="IPR017970">
    <property type="entry name" value="Homeobox_CS"/>
</dbReference>
<dbReference type="PROSITE" id="PS00027">
    <property type="entry name" value="HOMEOBOX_1"/>
    <property type="match status" value="1"/>
</dbReference>
<dbReference type="KEGG" id="xtr:100135744"/>
<dbReference type="SUPFAM" id="SSF46689">
    <property type="entry name" value="Homeodomain-like"/>
    <property type="match status" value="1"/>
</dbReference>